<dbReference type="OrthoDB" id="8023605at2759"/>
<comment type="caution">
    <text evidence="1">The sequence shown here is derived from an EMBL/GenBank/DDBJ whole genome shotgun (WGS) entry which is preliminary data.</text>
</comment>
<gene>
    <name evidence="1" type="ORF">Moror_8742</name>
</gene>
<reference evidence="1 2" key="1">
    <citation type="journal article" date="2014" name="BMC Genomics">
        <title>Genome and secretome analysis of the hemibiotrophic fungal pathogen, Moniliophthora roreri, which causes frosty pod rot disease of cacao: mechanisms of the biotrophic and necrotrophic phases.</title>
        <authorList>
            <person name="Meinhardt L.W."/>
            <person name="Costa G.G.L."/>
            <person name="Thomazella D.P.T."/>
            <person name="Teixeira P.J.P.L."/>
            <person name="Carazzolle M.F."/>
            <person name="Schuster S.C."/>
            <person name="Carlson J.E."/>
            <person name="Guiltinan M.J."/>
            <person name="Mieczkowski P."/>
            <person name="Farmer A."/>
            <person name="Ramaraj T."/>
            <person name="Crozier J."/>
            <person name="Davis R.E."/>
            <person name="Shao J."/>
            <person name="Melnick R.L."/>
            <person name="Pereira G.A.G."/>
            <person name="Bailey B.A."/>
        </authorList>
    </citation>
    <scope>NUCLEOTIDE SEQUENCE [LARGE SCALE GENOMIC DNA]</scope>
    <source>
        <strain evidence="1 2">MCA 2997</strain>
    </source>
</reference>
<name>V2W5Z8_MONRO</name>
<keyword evidence="2" id="KW-1185">Reference proteome</keyword>
<organism evidence="1 2">
    <name type="scientific">Moniliophthora roreri (strain MCA 2997)</name>
    <name type="common">Cocoa frosty pod rot fungus</name>
    <name type="synonym">Crinipellis roreri</name>
    <dbReference type="NCBI Taxonomy" id="1381753"/>
    <lineage>
        <taxon>Eukaryota</taxon>
        <taxon>Fungi</taxon>
        <taxon>Dikarya</taxon>
        <taxon>Basidiomycota</taxon>
        <taxon>Agaricomycotina</taxon>
        <taxon>Agaricomycetes</taxon>
        <taxon>Agaricomycetidae</taxon>
        <taxon>Agaricales</taxon>
        <taxon>Marasmiineae</taxon>
        <taxon>Marasmiaceae</taxon>
        <taxon>Moniliophthora</taxon>
    </lineage>
</organism>
<dbReference type="KEGG" id="mrr:Moror_8742"/>
<sequence>MHKVSAEKLAELKRYKEKYKHVIKNYVFEPGTLVQVQNTTIEKSLDWKMKPRYHRPYVVVRRMKGSSYIVAEMDGTVLKEKVATFQVVPHKLRYGPVILPADLQKVLDADTDQPDELEVTMDNDIEDANTYSGPDYVFYGMGSRDRGVRCQGLKETKT</sequence>
<proteinExistence type="predicted"/>
<accession>V2W5Z8</accession>
<dbReference type="HOGENOM" id="CLU_000384_22_7_1"/>
<dbReference type="EMBL" id="AWSO01002025">
    <property type="protein sequence ID" value="ESK82218.1"/>
    <property type="molecule type" value="Genomic_DNA"/>
</dbReference>
<dbReference type="Proteomes" id="UP000017559">
    <property type="component" value="Unassembled WGS sequence"/>
</dbReference>
<evidence type="ECO:0000313" key="1">
    <source>
        <dbReference type="EMBL" id="ESK82218.1"/>
    </source>
</evidence>
<protein>
    <submittedName>
        <fullName evidence="1">Uncharacterized protein</fullName>
    </submittedName>
</protein>
<evidence type="ECO:0000313" key="2">
    <source>
        <dbReference type="Proteomes" id="UP000017559"/>
    </source>
</evidence>
<dbReference type="AlphaFoldDB" id="V2W5Z8"/>